<keyword evidence="2" id="KW-1185">Reference proteome</keyword>
<dbReference type="Pfam" id="PF11553">
    <property type="entry name" value="DUF3231"/>
    <property type="match status" value="2"/>
</dbReference>
<gene>
    <name evidence="1" type="ORF">D8M06_13595</name>
</gene>
<evidence type="ECO:0000313" key="2">
    <source>
        <dbReference type="Proteomes" id="UP000269301"/>
    </source>
</evidence>
<dbReference type="AlphaFoldDB" id="A0A494ZXU6"/>
<evidence type="ECO:0000313" key="1">
    <source>
        <dbReference type="EMBL" id="RKQ31563.1"/>
    </source>
</evidence>
<reference evidence="1 2" key="1">
    <citation type="journal article" date="2016" name="Int. J. Syst. Evol. Microbiol.">
        <title>Oceanobacillus halophilus sp. nov., a novel moderately halophilic bacterium from a hypersaline lake.</title>
        <authorList>
            <person name="Amoozegar M.A."/>
            <person name="Bagheri M."/>
            <person name="Makhdoumi A."/>
            <person name="Nikou M.M."/>
            <person name="Fazeli S.A.S."/>
            <person name="Schumann P."/>
            <person name="Sproer C."/>
            <person name="Sanchez-Porro C."/>
            <person name="Ventosa A."/>
        </authorList>
    </citation>
    <scope>NUCLEOTIDE SEQUENCE [LARGE SCALE GENOMIC DNA]</scope>
    <source>
        <strain evidence="1 2">DSM 23996</strain>
    </source>
</reference>
<accession>A0A494ZXU6</accession>
<dbReference type="InterPro" id="IPR021617">
    <property type="entry name" value="DUF3231"/>
</dbReference>
<dbReference type="EMBL" id="RBZP01000012">
    <property type="protein sequence ID" value="RKQ31563.1"/>
    <property type="molecule type" value="Genomic_DNA"/>
</dbReference>
<proteinExistence type="predicted"/>
<comment type="caution">
    <text evidence="1">The sequence shown here is derived from an EMBL/GenBank/DDBJ whole genome shotgun (WGS) entry which is preliminary data.</text>
</comment>
<dbReference type="Proteomes" id="UP000269301">
    <property type="component" value="Unassembled WGS sequence"/>
</dbReference>
<protein>
    <submittedName>
        <fullName evidence="1">DUF3231 family protein</fullName>
    </submittedName>
</protein>
<name>A0A494ZXU6_9BACI</name>
<dbReference type="OrthoDB" id="1675670at2"/>
<dbReference type="RefSeq" id="WP_121204993.1">
    <property type="nucleotide sequence ID" value="NZ_RBZP01000012.1"/>
</dbReference>
<organism evidence="1 2">
    <name type="scientific">Oceanobacillus halophilus</name>
    <dbReference type="NCBI Taxonomy" id="930130"/>
    <lineage>
        <taxon>Bacteria</taxon>
        <taxon>Bacillati</taxon>
        <taxon>Bacillota</taxon>
        <taxon>Bacilli</taxon>
        <taxon>Bacillales</taxon>
        <taxon>Bacillaceae</taxon>
        <taxon>Oceanobacillus</taxon>
    </lineage>
</organism>
<dbReference type="InterPro" id="IPR012347">
    <property type="entry name" value="Ferritin-like"/>
</dbReference>
<sequence length="331" mass="37576">MKLTSGEITNLWNMYMNDSGVICHLEYELNKVEDIEIKGLIQYALDISKSHINTITKILNSENYPIPHGFKLDEDVDVTAPRLFTDTYSLFSTNNLGKMGLNAYSAALPFAVREDIYTFFSECLRESDDILKKTNDLLLSKGLYMKLPLLPTPENFDFVEKKSFLAGYFREKRPLTGAEITNLYANFQRNALGSATMIGYSQVAKKSDVIEYILKGKEIAQKHCEIFGSYLSESDIPSPTTLDTEVTDSTSYTFSDRKMMFYSTSLTAISVGYYGTSMSMSPRRDIGVMYSRLIGEILKYANEGAKIMIKYGWLEEPPRALDRDQLAKKKK</sequence>
<dbReference type="Gene3D" id="1.20.1260.10">
    <property type="match status" value="2"/>
</dbReference>